<comment type="similarity">
    <text evidence="1">Belongs to the sulfatase family.</text>
</comment>
<dbReference type="SUPFAM" id="SSF53649">
    <property type="entry name" value="Alkaline phosphatase-like"/>
    <property type="match status" value="1"/>
</dbReference>
<accession>A0A517ZSG1</accession>
<dbReference type="Proteomes" id="UP000319383">
    <property type="component" value="Chromosome"/>
</dbReference>
<evidence type="ECO:0000256" key="1">
    <source>
        <dbReference type="ARBA" id="ARBA00008779"/>
    </source>
</evidence>
<feature type="domain" description="N-sulphoglucosamine sulphohydrolase C-terminal" evidence="3">
    <location>
        <begin position="196"/>
        <end position="268"/>
    </location>
</feature>
<reference evidence="4 5" key="1">
    <citation type="submission" date="2019-02" db="EMBL/GenBank/DDBJ databases">
        <title>Deep-cultivation of Planctomycetes and their phenomic and genomic characterization uncovers novel biology.</title>
        <authorList>
            <person name="Wiegand S."/>
            <person name="Jogler M."/>
            <person name="Boedeker C."/>
            <person name="Pinto D."/>
            <person name="Vollmers J."/>
            <person name="Rivas-Marin E."/>
            <person name="Kohn T."/>
            <person name="Peeters S.H."/>
            <person name="Heuer A."/>
            <person name="Rast P."/>
            <person name="Oberbeckmann S."/>
            <person name="Bunk B."/>
            <person name="Jeske O."/>
            <person name="Meyerdierks A."/>
            <person name="Storesund J.E."/>
            <person name="Kallscheuer N."/>
            <person name="Luecker S."/>
            <person name="Lage O.M."/>
            <person name="Pohl T."/>
            <person name="Merkel B.J."/>
            <person name="Hornburger P."/>
            <person name="Mueller R.-W."/>
            <person name="Bruemmer F."/>
            <person name="Labrenz M."/>
            <person name="Spormann A.M."/>
            <person name="Op den Camp H."/>
            <person name="Overmann J."/>
            <person name="Amann R."/>
            <person name="Jetten M.S.M."/>
            <person name="Mascher T."/>
            <person name="Medema M.H."/>
            <person name="Devos D.P."/>
            <person name="Kaster A.-K."/>
            <person name="Ovreas L."/>
            <person name="Rohde M."/>
            <person name="Galperin M.Y."/>
            <person name="Jogler C."/>
        </authorList>
    </citation>
    <scope>NUCLEOTIDE SEQUENCE [LARGE SCALE GENOMIC DNA]</scope>
    <source>
        <strain evidence="4 5">Mal52</strain>
    </source>
</reference>
<dbReference type="PANTHER" id="PTHR42693:SF53">
    <property type="entry name" value="ENDO-4-O-SULFATASE"/>
    <property type="match status" value="1"/>
</dbReference>
<keyword evidence="2" id="KW-0378">Hydrolase</keyword>
<dbReference type="Gene3D" id="3.40.720.10">
    <property type="entry name" value="Alkaline Phosphatase, subunit A"/>
    <property type="match status" value="2"/>
</dbReference>
<evidence type="ECO:0000256" key="2">
    <source>
        <dbReference type="ARBA" id="ARBA00022801"/>
    </source>
</evidence>
<dbReference type="InterPro" id="IPR050738">
    <property type="entry name" value="Sulfatase"/>
</dbReference>
<dbReference type="InterPro" id="IPR017850">
    <property type="entry name" value="Alkaline_phosphatase_core_sf"/>
</dbReference>
<dbReference type="KEGG" id="sdyn:Mal52_38770"/>
<keyword evidence="5" id="KW-1185">Reference proteome</keyword>
<dbReference type="EMBL" id="CP036276">
    <property type="protein sequence ID" value="QDU45383.1"/>
    <property type="molecule type" value="Genomic_DNA"/>
</dbReference>
<evidence type="ECO:0000313" key="4">
    <source>
        <dbReference type="EMBL" id="QDU45383.1"/>
    </source>
</evidence>
<protein>
    <submittedName>
        <fullName evidence="4">Sulfatase</fullName>
    </submittedName>
</protein>
<dbReference type="GO" id="GO:0004065">
    <property type="term" value="F:arylsulfatase activity"/>
    <property type="evidence" value="ECO:0007669"/>
    <property type="project" value="TreeGrafter"/>
</dbReference>
<evidence type="ECO:0000259" key="3">
    <source>
        <dbReference type="Pfam" id="PF16347"/>
    </source>
</evidence>
<evidence type="ECO:0000313" key="5">
    <source>
        <dbReference type="Proteomes" id="UP000319383"/>
    </source>
</evidence>
<dbReference type="PANTHER" id="PTHR42693">
    <property type="entry name" value="ARYLSULFATASE FAMILY MEMBER"/>
    <property type="match status" value="1"/>
</dbReference>
<dbReference type="Pfam" id="PF16347">
    <property type="entry name" value="SGSH_C"/>
    <property type="match status" value="1"/>
</dbReference>
<proteinExistence type="inferred from homology"/>
<dbReference type="InterPro" id="IPR032506">
    <property type="entry name" value="SGSH_C"/>
</dbReference>
<sequence length="331" mass="36576">MNAVIVSFERLPLGLLGCYGSQHVQTPSFDQLATESIVFDQHFGENFDPQAAQQAWWTGQYHFPRSDDQQSASTNIFETFRSRGIEMHLLDFDASHSAEDGLRAAQTIFDGWNASGDAQHLLWIQCTGTQLAGSTEWDVGVEQCAEQVVACDAVLQAILAQVAALPGEPPLLILTAAAGEILFTRDSVTEADHDSLLHEERVHVPLIVRVPDSDQQGSRRQTLTQAIDIAPTLADWFDIQFEESERTGKSLLPLIDGRTTALRERVFMGHAATQAVRDADFCLIRSETAPPQLFLKPEDRYEQADAAREYPDVVDAMESALDEFLVGFGSV</sequence>
<name>A0A517ZSG1_9PLAN</name>
<dbReference type="RefSeq" id="WP_145377764.1">
    <property type="nucleotide sequence ID" value="NZ_CP036276.1"/>
</dbReference>
<dbReference type="AlphaFoldDB" id="A0A517ZSG1"/>
<gene>
    <name evidence="4" type="ORF">Mal52_38770</name>
</gene>
<organism evidence="4 5">
    <name type="scientific">Symmachiella dynata</name>
    <dbReference type="NCBI Taxonomy" id="2527995"/>
    <lineage>
        <taxon>Bacteria</taxon>
        <taxon>Pseudomonadati</taxon>
        <taxon>Planctomycetota</taxon>
        <taxon>Planctomycetia</taxon>
        <taxon>Planctomycetales</taxon>
        <taxon>Planctomycetaceae</taxon>
        <taxon>Symmachiella</taxon>
    </lineage>
</organism>